<keyword evidence="6 8" id="KW-0472">Membrane</keyword>
<dbReference type="EMBL" id="JAPTSV010000007">
    <property type="protein sequence ID" value="KAJ1525663.1"/>
    <property type="molecule type" value="Genomic_DNA"/>
</dbReference>
<evidence type="ECO:0008006" key="11">
    <source>
        <dbReference type="Google" id="ProtNLM"/>
    </source>
</evidence>
<dbReference type="Proteomes" id="UP001075354">
    <property type="component" value="Chromosome 7"/>
</dbReference>
<dbReference type="GO" id="GO:0005737">
    <property type="term" value="C:cytoplasm"/>
    <property type="evidence" value="ECO:0007669"/>
    <property type="project" value="TreeGrafter"/>
</dbReference>
<reference evidence="9" key="1">
    <citation type="submission" date="2022-12" db="EMBL/GenBank/DDBJ databases">
        <title>Chromosome-level genome assembly of the bean flower thrips Megalurothrips usitatus.</title>
        <authorList>
            <person name="Ma L."/>
            <person name="Liu Q."/>
            <person name="Li H."/>
            <person name="Cai W."/>
        </authorList>
    </citation>
    <scope>NUCLEOTIDE SEQUENCE</scope>
    <source>
        <strain evidence="9">Cailab_2022a</strain>
    </source>
</reference>
<evidence type="ECO:0000256" key="1">
    <source>
        <dbReference type="ARBA" id="ARBA00004236"/>
    </source>
</evidence>
<evidence type="ECO:0000313" key="9">
    <source>
        <dbReference type="EMBL" id="KAJ1525663.1"/>
    </source>
</evidence>
<evidence type="ECO:0000256" key="8">
    <source>
        <dbReference type="SAM" id="Phobius"/>
    </source>
</evidence>
<name>A0AAV7XKJ9_9NEOP</name>
<evidence type="ECO:0000256" key="3">
    <source>
        <dbReference type="ARBA" id="ARBA00022475"/>
    </source>
</evidence>
<organism evidence="9 10">
    <name type="scientific">Megalurothrips usitatus</name>
    <name type="common">bean blossom thrips</name>
    <dbReference type="NCBI Taxonomy" id="439358"/>
    <lineage>
        <taxon>Eukaryota</taxon>
        <taxon>Metazoa</taxon>
        <taxon>Ecdysozoa</taxon>
        <taxon>Arthropoda</taxon>
        <taxon>Hexapoda</taxon>
        <taxon>Insecta</taxon>
        <taxon>Pterygota</taxon>
        <taxon>Neoptera</taxon>
        <taxon>Paraneoptera</taxon>
        <taxon>Thysanoptera</taxon>
        <taxon>Terebrantia</taxon>
        <taxon>Thripoidea</taxon>
        <taxon>Thripidae</taxon>
        <taxon>Megalurothrips</taxon>
    </lineage>
</organism>
<dbReference type="AlphaFoldDB" id="A0AAV7XKJ9"/>
<evidence type="ECO:0000313" key="10">
    <source>
        <dbReference type="Proteomes" id="UP001075354"/>
    </source>
</evidence>
<comment type="caution">
    <text evidence="9">The sequence shown here is derived from an EMBL/GenBank/DDBJ whole genome shotgun (WGS) entry which is preliminary data.</text>
</comment>
<keyword evidence="5 8" id="KW-1133">Transmembrane helix</keyword>
<feature type="transmembrane region" description="Helical" evidence="8">
    <location>
        <begin position="478"/>
        <end position="498"/>
    </location>
</feature>
<protein>
    <recommendedName>
        <fullName evidence="11">Scavenger receptor class B member 1-like</fullName>
    </recommendedName>
</protein>
<dbReference type="GO" id="GO:0005886">
    <property type="term" value="C:plasma membrane"/>
    <property type="evidence" value="ECO:0007669"/>
    <property type="project" value="UniProtKB-SubCell"/>
</dbReference>
<dbReference type="GO" id="GO:0005044">
    <property type="term" value="F:scavenger receptor activity"/>
    <property type="evidence" value="ECO:0007669"/>
    <property type="project" value="TreeGrafter"/>
</dbReference>
<dbReference type="PANTHER" id="PTHR11923:SF50">
    <property type="entry name" value="GH19047P"/>
    <property type="match status" value="1"/>
</dbReference>
<evidence type="ECO:0000256" key="5">
    <source>
        <dbReference type="ARBA" id="ARBA00022989"/>
    </source>
</evidence>
<keyword evidence="3" id="KW-1003">Cell membrane</keyword>
<evidence type="ECO:0000256" key="6">
    <source>
        <dbReference type="ARBA" id="ARBA00023136"/>
    </source>
</evidence>
<evidence type="ECO:0000256" key="4">
    <source>
        <dbReference type="ARBA" id="ARBA00022692"/>
    </source>
</evidence>
<keyword evidence="4 8" id="KW-0812">Transmembrane</keyword>
<accession>A0AAV7XKJ9</accession>
<sequence>MAVKAVKTAPWPEIHYTISSDGARPAWTPTSVACVCVAGLVFAASLTGTYLLWFTSFYEEMIHSSMMYTEGSEFIQAWMSPPFGPTTKMYLYNYTNAEDFMAGRAARLAVRELGPYSYAESLEHVNVHFHANGTMSYSEKRTFTFLPEESVGTEEDVVLVPNLPLLCAIARVRDEPYVAQLGLRSALWASGTTAFNKLIVRDYLFGYNDTFYSIAKAAVEAATGGTLPKLGMLASRVGQSSNTYTVHTGHLDYTQQDVVTKLNGRPGLGAWRQHECNSIDGSAGTFFPVDLVRRRAPVHLVNADICRRIPLEFKKEVTVMDDIPALRYGPPDNFLDNGEDNPNNTCFSTASYARLPSGVFLNGPCFMDSPSFISFPRFYLGDPALRAAIDGIPAPVKEEHEMYFDIHPELGVNLGAATRFQINVMVRKTPMLDSYLEPFSDSTIMPILWFETALTEFPDDVKQGTYHATFTVRALERAAQVVLPLLAALCLVVLYRLCRPRRHRPGSPFGLAAENAGLVGSVNTDLETL</sequence>
<evidence type="ECO:0000256" key="7">
    <source>
        <dbReference type="ARBA" id="ARBA00023180"/>
    </source>
</evidence>
<feature type="transmembrane region" description="Helical" evidence="8">
    <location>
        <begin position="32"/>
        <end position="53"/>
    </location>
</feature>
<keyword evidence="7" id="KW-0325">Glycoprotein</keyword>
<dbReference type="Pfam" id="PF01130">
    <property type="entry name" value="CD36"/>
    <property type="match status" value="1"/>
</dbReference>
<gene>
    <name evidence="9" type="ORF">ONE63_008881</name>
</gene>
<evidence type="ECO:0000256" key="2">
    <source>
        <dbReference type="ARBA" id="ARBA00010532"/>
    </source>
</evidence>
<comment type="similarity">
    <text evidence="2">Belongs to the CD36 family.</text>
</comment>
<dbReference type="PANTHER" id="PTHR11923">
    <property type="entry name" value="SCAVENGER RECEPTOR CLASS B TYPE-1 SR-B1"/>
    <property type="match status" value="1"/>
</dbReference>
<proteinExistence type="inferred from homology"/>
<keyword evidence="10" id="KW-1185">Reference proteome</keyword>
<dbReference type="InterPro" id="IPR002159">
    <property type="entry name" value="CD36_fam"/>
</dbReference>
<comment type="subcellular location">
    <subcellularLocation>
        <location evidence="1">Cell membrane</location>
    </subcellularLocation>
</comment>
<dbReference type="PRINTS" id="PR01609">
    <property type="entry name" value="CD36FAMILY"/>
</dbReference>